<protein>
    <submittedName>
        <fullName evidence="2">Energy transducer TonB</fullName>
    </submittedName>
</protein>
<keyword evidence="1" id="KW-0812">Transmembrane</keyword>
<keyword evidence="3" id="KW-1185">Reference proteome</keyword>
<dbReference type="Proteomes" id="UP001379945">
    <property type="component" value="Unassembled WGS sequence"/>
</dbReference>
<sequence>MTTDQARPLSYAELQRSPKKHPVGLIIVAGLHVVLGWALVNGLARKIVEVVKAPIETKIIEEIKPPPP</sequence>
<organism evidence="2 3">
    <name type="scientific">Ideonella margarita</name>
    <dbReference type="NCBI Taxonomy" id="2984191"/>
    <lineage>
        <taxon>Bacteria</taxon>
        <taxon>Pseudomonadati</taxon>
        <taxon>Pseudomonadota</taxon>
        <taxon>Betaproteobacteria</taxon>
        <taxon>Burkholderiales</taxon>
        <taxon>Sphaerotilaceae</taxon>
        <taxon>Ideonella</taxon>
    </lineage>
</organism>
<gene>
    <name evidence="2" type="ORF">AACH00_09300</name>
</gene>
<evidence type="ECO:0000313" key="2">
    <source>
        <dbReference type="EMBL" id="MEK8046540.1"/>
    </source>
</evidence>
<keyword evidence="1" id="KW-1133">Transmembrane helix</keyword>
<reference evidence="2 3" key="1">
    <citation type="submission" date="2024-04" db="EMBL/GenBank/DDBJ databases">
        <title>Novel species of the genus Ideonella isolated from streams.</title>
        <authorList>
            <person name="Lu H."/>
        </authorList>
    </citation>
    <scope>NUCLEOTIDE SEQUENCE [LARGE SCALE GENOMIC DNA]</scope>
    <source>
        <strain evidence="2 3">LYT19W</strain>
    </source>
</reference>
<evidence type="ECO:0000256" key="1">
    <source>
        <dbReference type="SAM" id="Phobius"/>
    </source>
</evidence>
<feature type="transmembrane region" description="Helical" evidence="1">
    <location>
        <begin position="23"/>
        <end position="44"/>
    </location>
</feature>
<proteinExistence type="predicted"/>
<dbReference type="EMBL" id="JBBUTI010000006">
    <property type="protein sequence ID" value="MEK8046540.1"/>
    <property type="molecule type" value="Genomic_DNA"/>
</dbReference>
<comment type="caution">
    <text evidence="2">The sequence shown here is derived from an EMBL/GenBank/DDBJ whole genome shotgun (WGS) entry which is preliminary data.</text>
</comment>
<accession>A0ABU9C3S9</accession>
<feature type="non-terminal residue" evidence="2">
    <location>
        <position position="68"/>
    </location>
</feature>
<name>A0ABU9C3S9_9BURK</name>
<keyword evidence="1" id="KW-0472">Membrane</keyword>
<evidence type="ECO:0000313" key="3">
    <source>
        <dbReference type="Proteomes" id="UP001379945"/>
    </source>
</evidence>